<dbReference type="OrthoDB" id="166850at2"/>
<dbReference type="GO" id="GO:0003677">
    <property type="term" value="F:DNA binding"/>
    <property type="evidence" value="ECO:0007669"/>
    <property type="project" value="InterPro"/>
</dbReference>
<reference evidence="3 6" key="2">
    <citation type="submission" date="2020-07" db="EMBL/GenBank/DDBJ databases">
        <title>Sequencing the genomes of 1000 actinobacteria strains.</title>
        <authorList>
            <person name="Klenk H.-P."/>
        </authorList>
    </citation>
    <scope>NUCLEOTIDE SEQUENCE [LARGE SCALE GENOMIC DNA]</scope>
    <source>
        <strain evidence="3 6">DSM 45117</strain>
    </source>
</reference>
<dbReference type="EMBL" id="JACBZA010000001">
    <property type="protein sequence ID" value="NYH83218.1"/>
    <property type="molecule type" value="Genomic_DNA"/>
</dbReference>
<organism evidence="4 5">
    <name type="scientific">Actinopolymorpha cephalotaxi</name>
    <dbReference type="NCBI Taxonomy" id="504797"/>
    <lineage>
        <taxon>Bacteria</taxon>
        <taxon>Bacillati</taxon>
        <taxon>Actinomycetota</taxon>
        <taxon>Actinomycetes</taxon>
        <taxon>Propionibacteriales</taxon>
        <taxon>Actinopolymorphaceae</taxon>
        <taxon>Actinopolymorpha</taxon>
    </lineage>
</organism>
<feature type="domain" description="Nbr1 FW" evidence="2">
    <location>
        <begin position="124"/>
        <end position="215"/>
    </location>
</feature>
<dbReference type="AlphaFoldDB" id="A0A1I2VQJ4"/>
<dbReference type="InterPro" id="IPR010982">
    <property type="entry name" value="Lambda_DNA-bd_dom_sf"/>
</dbReference>
<evidence type="ECO:0000256" key="1">
    <source>
        <dbReference type="SAM" id="MobiDB-lite"/>
    </source>
</evidence>
<dbReference type="SUPFAM" id="SSF47413">
    <property type="entry name" value="lambda repressor-like DNA-binding domains"/>
    <property type="match status" value="1"/>
</dbReference>
<dbReference type="GO" id="GO:0005975">
    <property type="term" value="P:carbohydrate metabolic process"/>
    <property type="evidence" value="ECO:0007669"/>
    <property type="project" value="UniProtKB-ARBA"/>
</dbReference>
<gene>
    <name evidence="3" type="ORF">FHR37_002069</name>
    <name evidence="4" type="ORF">SAMN05421678_109289</name>
</gene>
<accession>A0A1I2VQJ4</accession>
<protein>
    <submittedName>
        <fullName evidence="4">Helix-turn-helix domain-containing protein</fullName>
    </submittedName>
    <submittedName>
        <fullName evidence="3">Transcriptional regulator with XRE-family HTH domain</fullName>
    </submittedName>
</protein>
<dbReference type="Pfam" id="PF13560">
    <property type="entry name" value="HTH_31"/>
    <property type="match status" value="1"/>
</dbReference>
<evidence type="ECO:0000259" key="2">
    <source>
        <dbReference type="Pfam" id="PF16158"/>
    </source>
</evidence>
<dbReference type="InterPro" id="IPR032350">
    <property type="entry name" value="Nbr1_FW"/>
</dbReference>
<dbReference type="Proteomes" id="UP000533017">
    <property type="component" value="Unassembled WGS sequence"/>
</dbReference>
<dbReference type="InterPro" id="IPR001387">
    <property type="entry name" value="Cro/C1-type_HTH"/>
</dbReference>
<dbReference type="CDD" id="cd00093">
    <property type="entry name" value="HTH_XRE"/>
    <property type="match status" value="1"/>
</dbReference>
<dbReference type="CDD" id="cd14947">
    <property type="entry name" value="NBR1_like"/>
    <property type="match status" value="1"/>
</dbReference>
<dbReference type="Proteomes" id="UP000199052">
    <property type="component" value="Unassembled WGS sequence"/>
</dbReference>
<name>A0A1I2VQJ4_9ACTN</name>
<dbReference type="EMBL" id="FOOI01000009">
    <property type="protein sequence ID" value="SFG91313.1"/>
    <property type="molecule type" value="Genomic_DNA"/>
</dbReference>
<dbReference type="RefSeq" id="WP_092884529.1">
    <property type="nucleotide sequence ID" value="NZ_FOOI01000009.1"/>
</dbReference>
<dbReference type="Gene3D" id="1.10.260.40">
    <property type="entry name" value="lambda repressor-like DNA-binding domains"/>
    <property type="match status" value="1"/>
</dbReference>
<dbReference type="InterPro" id="IPR013783">
    <property type="entry name" value="Ig-like_fold"/>
</dbReference>
<feature type="region of interest" description="Disordered" evidence="1">
    <location>
        <begin position="93"/>
        <end position="115"/>
    </location>
</feature>
<keyword evidence="6" id="KW-1185">Reference proteome</keyword>
<reference evidence="4 5" key="1">
    <citation type="submission" date="2016-10" db="EMBL/GenBank/DDBJ databases">
        <authorList>
            <person name="de Groot N.N."/>
        </authorList>
    </citation>
    <scope>NUCLEOTIDE SEQUENCE [LARGE SCALE GENOMIC DNA]</scope>
    <source>
        <strain evidence="4 5">CPCC 202808</strain>
    </source>
</reference>
<evidence type="ECO:0000313" key="4">
    <source>
        <dbReference type="EMBL" id="SFG91313.1"/>
    </source>
</evidence>
<proteinExistence type="predicted"/>
<sequence>MAGHRGRPEKPLPLPTNAKERFGAQLRELRHINELGLAAMAARSGCSVTTIGQAERGVQIPGEALVHTWDTVLNANNILNAYYEDMRYEERHRRLTSPQRRAPRRPAPERPIPGDRSEWVADVTIPDGTLMRPSQTFTKTWRLRNAGSVRWVERYLMRLGTLVAAGQVATPRLTPIPDTEPGEEVDISVPCKAHIIPGTSVAHFKFADADGHLYFPTTDYAGILLSITVLDDGRSH</sequence>
<feature type="compositionally biased region" description="Basic and acidic residues" evidence="1">
    <location>
        <begin position="106"/>
        <end position="115"/>
    </location>
</feature>
<evidence type="ECO:0000313" key="5">
    <source>
        <dbReference type="Proteomes" id="UP000199052"/>
    </source>
</evidence>
<dbReference type="Gene3D" id="2.60.40.10">
    <property type="entry name" value="Immunoglobulins"/>
    <property type="match status" value="1"/>
</dbReference>
<evidence type="ECO:0000313" key="3">
    <source>
        <dbReference type="EMBL" id="NYH83218.1"/>
    </source>
</evidence>
<dbReference type="PANTHER" id="PTHR20930">
    <property type="entry name" value="OVARIAN CARCINOMA ANTIGEN CA125-RELATED"/>
    <property type="match status" value="1"/>
</dbReference>
<evidence type="ECO:0000313" key="6">
    <source>
        <dbReference type="Proteomes" id="UP000533017"/>
    </source>
</evidence>
<dbReference type="PANTHER" id="PTHR20930:SF0">
    <property type="entry name" value="PROTEIN ILRUN"/>
    <property type="match status" value="1"/>
</dbReference>
<dbReference type="Pfam" id="PF16158">
    <property type="entry name" value="N_BRCA1_IG"/>
    <property type="match status" value="1"/>
</dbReference>